<gene>
    <name evidence="9" type="ORF">E2980_09280</name>
</gene>
<reference evidence="9 10" key="1">
    <citation type="submission" date="2019-03" db="EMBL/GenBank/DDBJ databases">
        <title>Cohnella endophytica sp. nov., a novel endophytic bacterium isolated from bark of Sonneratia apetala.</title>
        <authorList>
            <person name="Tuo L."/>
        </authorList>
    </citation>
    <scope>NUCLEOTIDE SEQUENCE [LARGE SCALE GENOMIC DNA]</scope>
    <source>
        <strain evidence="9 10">CCTCC AB 208254</strain>
    </source>
</reference>
<feature type="transmembrane region" description="Helical" evidence="7">
    <location>
        <begin position="131"/>
        <end position="149"/>
    </location>
</feature>
<dbReference type="CDD" id="cd06261">
    <property type="entry name" value="TM_PBP2"/>
    <property type="match status" value="1"/>
</dbReference>
<feature type="transmembrane region" description="Helical" evidence="7">
    <location>
        <begin position="97"/>
        <end position="119"/>
    </location>
</feature>
<dbReference type="RefSeq" id="WP_135151908.1">
    <property type="nucleotide sequence ID" value="NZ_SOMN01000009.1"/>
</dbReference>
<comment type="similarity">
    <text evidence="7">Belongs to the binding-protein-dependent transport system permease family.</text>
</comment>
<dbReference type="SUPFAM" id="SSF161098">
    <property type="entry name" value="MetI-like"/>
    <property type="match status" value="1"/>
</dbReference>
<feature type="transmembrane region" description="Helical" evidence="7">
    <location>
        <begin position="36"/>
        <end position="65"/>
    </location>
</feature>
<evidence type="ECO:0000256" key="1">
    <source>
        <dbReference type="ARBA" id="ARBA00004651"/>
    </source>
</evidence>
<dbReference type="InterPro" id="IPR000515">
    <property type="entry name" value="MetI-like"/>
</dbReference>
<keyword evidence="2 7" id="KW-0813">Transport</keyword>
<keyword evidence="3" id="KW-1003">Cell membrane</keyword>
<evidence type="ECO:0000313" key="9">
    <source>
        <dbReference type="EMBL" id="TFE27499.1"/>
    </source>
</evidence>
<feature type="transmembrane region" description="Helical" evidence="7">
    <location>
        <begin position="240"/>
        <end position="264"/>
    </location>
</feature>
<organism evidence="9 10">
    <name type="scientific">Cohnella luojiensis</name>
    <dbReference type="NCBI Taxonomy" id="652876"/>
    <lineage>
        <taxon>Bacteria</taxon>
        <taxon>Bacillati</taxon>
        <taxon>Bacillota</taxon>
        <taxon>Bacilli</taxon>
        <taxon>Bacillales</taxon>
        <taxon>Paenibacillaceae</taxon>
        <taxon>Cohnella</taxon>
    </lineage>
</organism>
<feature type="transmembrane region" description="Helical" evidence="7">
    <location>
        <begin position="288"/>
        <end position="308"/>
    </location>
</feature>
<dbReference type="Gene3D" id="1.10.3720.10">
    <property type="entry name" value="MetI-like"/>
    <property type="match status" value="1"/>
</dbReference>
<dbReference type="GO" id="GO:0005886">
    <property type="term" value="C:plasma membrane"/>
    <property type="evidence" value="ECO:0007669"/>
    <property type="project" value="UniProtKB-SubCell"/>
</dbReference>
<evidence type="ECO:0000256" key="5">
    <source>
        <dbReference type="ARBA" id="ARBA00022989"/>
    </source>
</evidence>
<keyword evidence="6 7" id="KW-0472">Membrane</keyword>
<evidence type="ECO:0000256" key="3">
    <source>
        <dbReference type="ARBA" id="ARBA00022475"/>
    </source>
</evidence>
<keyword evidence="4 7" id="KW-0812">Transmembrane</keyword>
<protein>
    <submittedName>
        <fullName evidence="9">Sugar ABC transporter permease</fullName>
    </submittedName>
</protein>
<evidence type="ECO:0000256" key="7">
    <source>
        <dbReference type="RuleBase" id="RU363032"/>
    </source>
</evidence>
<dbReference type="PANTHER" id="PTHR30193:SF37">
    <property type="entry name" value="INNER MEMBRANE ABC TRANSPORTER PERMEASE PROTEIN YCJO"/>
    <property type="match status" value="1"/>
</dbReference>
<dbReference type="InterPro" id="IPR051393">
    <property type="entry name" value="ABC_transporter_permease"/>
</dbReference>
<accession>A0A4Y8M3T9</accession>
<dbReference type="Pfam" id="PF00528">
    <property type="entry name" value="BPD_transp_1"/>
    <property type="match status" value="1"/>
</dbReference>
<feature type="domain" description="ABC transmembrane type-1" evidence="8">
    <location>
        <begin position="93"/>
        <end position="309"/>
    </location>
</feature>
<dbReference type="InterPro" id="IPR035906">
    <property type="entry name" value="MetI-like_sf"/>
</dbReference>
<comment type="caution">
    <text evidence="9">The sequence shown here is derived from an EMBL/GenBank/DDBJ whole genome shotgun (WGS) entry which is preliminary data.</text>
</comment>
<dbReference type="AlphaFoldDB" id="A0A4Y8M3T9"/>
<evidence type="ECO:0000256" key="2">
    <source>
        <dbReference type="ARBA" id="ARBA00022448"/>
    </source>
</evidence>
<keyword evidence="10" id="KW-1185">Reference proteome</keyword>
<evidence type="ECO:0000256" key="6">
    <source>
        <dbReference type="ARBA" id="ARBA00023136"/>
    </source>
</evidence>
<dbReference type="EMBL" id="SOMN01000009">
    <property type="protein sequence ID" value="TFE27499.1"/>
    <property type="molecule type" value="Genomic_DNA"/>
</dbReference>
<evidence type="ECO:0000256" key="4">
    <source>
        <dbReference type="ARBA" id="ARBA00022692"/>
    </source>
</evidence>
<dbReference type="GO" id="GO:0055085">
    <property type="term" value="P:transmembrane transport"/>
    <property type="evidence" value="ECO:0007669"/>
    <property type="project" value="InterPro"/>
</dbReference>
<comment type="subcellular location">
    <subcellularLocation>
        <location evidence="1 7">Cell membrane</location>
        <topology evidence="1 7">Multi-pass membrane protein</topology>
    </subcellularLocation>
</comment>
<evidence type="ECO:0000259" key="8">
    <source>
        <dbReference type="PROSITE" id="PS50928"/>
    </source>
</evidence>
<feature type="transmembrane region" description="Helical" evidence="7">
    <location>
        <begin position="180"/>
        <end position="202"/>
    </location>
</feature>
<name>A0A4Y8M3T9_9BACL</name>
<dbReference type="OrthoDB" id="9783627at2"/>
<dbReference type="PROSITE" id="PS50928">
    <property type="entry name" value="ABC_TM1"/>
    <property type="match status" value="1"/>
</dbReference>
<keyword evidence="5 7" id="KW-1133">Transmembrane helix</keyword>
<dbReference type="PANTHER" id="PTHR30193">
    <property type="entry name" value="ABC TRANSPORTER PERMEASE PROTEIN"/>
    <property type="match status" value="1"/>
</dbReference>
<dbReference type="Proteomes" id="UP000297900">
    <property type="component" value="Unassembled WGS sequence"/>
</dbReference>
<sequence>MQAETSHPTVPNLIHTNKPSRLALKWKEMKKSKHHYLLMSPYMLIFFTFTVIPVVFSLILSFTYFNMLEFPRFVGLQNYSRLLLDDDVFMIALKNTLLFALITGPISYIACFLFAWIINELSPKVRAFMTLVFYAPSIAGNVFFIWLIVFSGDRYGYLNGFLMKYGFKLEPTLWLTTEKYILPIIIIVQLWLSLGTSFLAFIAGLQTIDKSLVEAGAMDGIKNRWQELWYITLPSMRPQLMFGAVMQITASFAVADVSIALAGFPSVNYAGHTIVTHLIDYGTIRFEMGYASAIATVLFLMMIGANMLTQKLLRRVGE</sequence>
<evidence type="ECO:0000313" key="10">
    <source>
        <dbReference type="Proteomes" id="UP000297900"/>
    </source>
</evidence>
<proteinExistence type="inferred from homology"/>